<dbReference type="PROSITE" id="PS50304">
    <property type="entry name" value="TUDOR"/>
    <property type="match status" value="2"/>
</dbReference>
<evidence type="ECO:0000256" key="2">
    <source>
        <dbReference type="ARBA" id="ARBA00004408"/>
    </source>
</evidence>
<keyword evidence="6" id="KW-0507">mRNA processing</keyword>
<evidence type="ECO:0000256" key="4">
    <source>
        <dbReference type="ARBA" id="ARBA00004484"/>
    </source>
</evidence>
<dbReference type="Pfam" id="PF20635">
    <property type="entry name" value="SMN_YG-box"/>
    <property type="match status" value="1"/>
</dbReference>
<dbReference type="InterPro" id="IPR040424">
    <property type="entry name" value="Smn1"/>
</dbReference>
<comment type="caution">
    <text evidence="12">The sequence shown here is derived from an EMBL/GenBank/DDBJ whole genome shotgun (WGS) entry which is preliminary data.</text>
</comment>
<dbReference type="InterPro" id="IPR047313">
    <property type="entry name" value="SMN_C"/>
</dbReference>
<evidence type="ECO:0000256" key="8">
    <source>
        <dbReference type="ARBA" id="ARBA00023242"/>
    </source>
</evidence>
<comment type="similarity">
    <text evidence="5">Belongs to the SMN family.</text>
</comment>
<dbReference type="PANTHER" id="PTHR39267:SF1">
    <property type="entry name" value="SURVIVAL MOTOR NEURON PROTEIN"/>
    <property type="match status" value="1"/>
</dbReference>
<feature type="compositionally biased region" description="Basic and acidic residues" evidence="10">
    <location>
        <begin position="280"/>
        <end position="290"/>
    </location>
</feature>
<proteinExistence type="inferred from homology"/>
<accession>A0AAN7Y1Y5</accession>
<dbReference type="AlphaFoldDB" id="A0AAN7Y1Y5"/>
<dbReference type="SMART" id="SM00333">
    <property type="entry name" value="TUDOR"/>
    <property type="match status" value="2"/>
</dbReference>
<feature type="domain" description="Tudor" evidence="11">
    <location>
        <begin position="101"/>
        <end position="159"/>
    </location>
</feature>
<feature type="region of interest" description="Disordered" evidence="10">
    <location>
        <begin position="40"/>
        <end position="101"/>
    </location>
</feature>
<dbReference type="CDD" id="cd22852">
    <property type="entry name" value="SMN_C"/>
    <property type="match status" value="1"/>
</dbReference>
<comment type="subcellular location">
    <subcellularLocation>
        <location evidence="1">Cytoplasm</location>
        <location evidence="1">Myofibril</location>
        <location evidence="1">Sarcomere</location>
        <location evidence="1">Z line</location>
    </subcellularLocation>
    <subcellularLocation>
        <location evidence="3">Cytoplasmic granule</location>
    </subcellularLocation>
    <subcellularLocation>
        <location evidence="2">Nucleus</location>
        <location evidence="2">Cajal body</location>
    </subcellularLocation>
    <subcellularLocation>
        <location evidence="9">Nucleus</location>
        <location evidence="9">Gem</location>
    </subcellularLocation>
    <subcellularLocation>
        <location evidence="4">Perikaryon</location>
    </subcellularLocation>
</comment>
<dbReference type="InterPro" id="IPR002999">
    <property type="entry name" value="Tudor"/>
</dbReference>
<dbReference type="EMBL" id="JAUZQC010000006">
    <property type="protein sequence ID" value="KAK5870265.1"/>
    <property type="molecule type" value="Genomic_DNA"/>
</dbReference>
<dbReference type="GO" id="GO:0003723">
    <property type="term" value="F:RNA binding"/>
    <property type="evidence" value="ECO:0007669"/>
    <property type="project" value="InterPro"/>
</dbReference>
<dbReference type="GO" id="GO:0015030">
    <property type="term" value="C:Cajal body"/>
    <property type="evidence" value="ECO:0007669"/>
    <property type="project" value="UniProtKB-SubCell"/>
</dbReference>
<feature type="domain" description="Tudor" evidence="11">
    <location>
        <begin position="181"/>
        <end position="239"/>
    </location>
</feature>
<evidence type="ECO:0000256" key="3">
    <source>
        <dbReference type="ARBA" id="ARBA00004463"/>
    </source>
</evidence>
<dbReference type="GO" id="GO:0097504">
    <property type="term" value="C:Gemini of Cajal bodies"/>
    <property type="evidence" value="ECO:0007669"/>
    <property type="project" value="UniProtKB-SubCell"/>
</dbReference>
<evidence type="ECO:0000313" key="13">
    <source>
        <dbReference type="Proteomes" id="UP001346869"/>
    </source>
</evidence>
<dbReference type="InterPro" id="IPR010304">
    <property type="entry name" value="SMN_Tudor"/>
</dbReference>
<dbReference type="Pfam" id="PF06003">
    <property type="entry name" value="SMN_Tudor"/>
    <property type="match status" value="2"/>
</dbReference>
<evidence type="ECO:0000313" key="12">
    <source>
        <dbReference type="EMBL" id="KAK5870265.1"/>
    </source>
</evidence>
<evidence type="ECO:0000256" key="1">
    <source>
        <dbReference type="ARBA" id="ARBA00004216"/>
    </source>
</evidence>
<dbReference type="GO" id="GO:0006397">
    <property type="term" value="P:mRNA processing"/>
    <property type="evidence" value="ECO:0007669"/>
    <property type="project" value="UniProtKB-KW"/>
</dbReference>
<dbReference type="PANTHER" id="PTHR39267">
    <property type="entry name" value="SURVIVAL MOTOR NEURON-LIKE PROTEIN 1"/>
    <property type="match status" value="1"/>
</dbReference>
<keyword evidence="7" id="KW-0508">mRNA splicing</keyword>
<evidence type="ECO:0000256" key="9">
    <source>
        <dbReference type="ARBA" id="ARBA00034695"/>
    </source>
</evidence>
<reference evidence="12 13" key="2">
    <citation type="journal article" date="2023" name="Mol. Biol. Evol.">
        <title>Genomics of Secondarily Temperate Adaptation in the Only Non-Antarctic Icefish.</title>
        <authorList>
            <person name="Rivera-Colon A.G."/>
            <person name="Rayamajhi N."/>
            <person name="Minhas B.F."/>
            <person name="Madrigal G."/>
            <person name="Bilyk K.T."/>
            <person name="Yoon V."/>
            <person name="Hune M."/>
            <person name="Gregory S."/>
            <person name="Cheng C.H.C."/>
            <person name="Catchen J.M."/>
        </authorList>
    </citation>
    <scope>NUCLEOTIDE SEQUENCE [LARGE SCALE GENOMIC DNA]</scope>
    <source>
        <strain evidence="12">JMC-PN-2008</strain>
    </source>
</reference>
<evidence type="ECO:0000259" key="11">
    <source>
        <dbReference type="PROSITE" id="PS50304"/>
    </source>
</evidence>
<protein>
    <recommendedName>
        <fullName evidence="11">Tudor domain-containing protein</fullName>
    </recommendedName>
</protein>
<dbReference type="GO" id="GO:0008380">
    <property type="term" value="P:RNA splicing"/>
    <property type="evidence" value="ECO:0007669"/>
    <property type="project" value="UniProtKB-KW"/>
</dbReference>
<feature type="compositionally biased region" description="Basic and acidic residues" evidence="10">
    <location>
        <begin position="297"/>
        <end position="321"/>
    </location>
</feature>
<dbReference type="Gene3D" id="2.30.30.140">
    <property type="match status" value="2"/>
</dbReference>
<evidence type="ECO:0000256" key="5">
    <source>
        <dbReference type="ARBA" id="ARBA00005371"/>
    </source>
</evidence>
<name>A0AAN7Y1Y5_ELEMC</name>
<gene>
    <name evidence="12" type="ORF">PBY51_024917</name>
</gene>
<keyword evidence="13" id="KW-1185">Reference proteome</keyword>
<dbReference type="GO" id="GO:0030018">
    <property type="term" value="C:Z disc"/>
    <property type="evidence" value="ECO:0007669"/>
    <property type="project" value="UniProtKB-SubCell"/>
</dbReference>
<organism evidence="12 13">
    <name type="scientific">Eleginops maclovinus</name>
    <name type="common">Patagonian blennie</name>
    <name type="synonym">Eleginus maclovinus</name>
    <dbReference type="NCBI Taxonomy" id="56733"/>
    <lineage>
        <taxon>Eukaryota</taxon>
        <taxon>Metazoa</taxon>
        <taxon>Chordata</taxon>
        <taxon>Craniata</taxon>
        <taxon>Vertebrata</taxon>
        <taxon>Euteleostomi</taxon>
        <taxon>Actinopterygii</taxon>
        <taxon>Neopterygii</taxon>
        <taxon>Teleostei</taxon>
        <taxon>Neoteleostei</taxon>
        <taxon>Acanthomorphata</taxon>
        <taxon>Eupercaria</taxon>
        <taxon>Perciformes</taxon>
        <taxon>Notothenioidei</taxon>
        <taxon>Eleginopidae</taxon>
        <taxon>Eleginops</taxon>
    </lineage>
</organism>
<dbReference type="Proteomes" id="UP001346869">
    <property type="component" value="Unassembled WGS sequence"/>
</dbReference>
<dbReference type="GO" id="GO:0043204">
    <property type="term" value="C:perikaryon"/>
    <property type="evidence" value="ECO:0007669"/>
    <property type="project" value="UniProtKB-SubCell"/>
</dbReference>
<evidence type="ECO:0000256" key="7">
    <source>
        <dbReference type="ARBA" id="ARBA00023187"/>
    </source>
</evidence>
<feature type="region of interest" description="Disordered" evidence="10">
    <location>
        <begin position="258"/>
        <end position="328"/>
    </location>
</feature>
<feature type="compositionally biased region" description="Basic and acidic residues" evidence="10">
    <location>
        <begin position="51"/>
        <end position="74"/>
    </location>
</feature>
<evidence type="ECO:0000256" key="6">
    <source>
        <dbReference type="ARBA" id="ARBA00022664"/>
    </source>
</evidence>
<dbReference type="SUPFAM" id="SSF63748">
    <property type="entry name" value="Tudor/PWWP/MBT"/>
    <property type="match status" value="2"/>
</dbReference>
<evidence type="ECO:0000256" key="10">
    <source>
        <dbReference type="SAM" id="MobiDB-lite"/>
    </source>
</evidence>
<keyword evidence="8" id="KW-0539">Nucleus</keyword>
<sequence length="393" mass="43911">MTESAEISVLSRSVQTESVMAAMKEERSLVEAFGNNFEISQDVKLAESAAPEEKETLEKPDQEYRPQEKEKEGPPDGQEDTQLDRQTVDPPAAESSSTEPKWVVGAPCQAVWSKDGVVYSATVVSLDGDRCRVRFNNYGNHEDMALSELTALDDAPQTQIQNCLKPPLDEEDHGMQPKAMDWKPGSRCRAVYSEDNLVYPAVVLWVKDGRCCVRFDGYENEEEQDVSALLSRRELHGPSIAATAKATTGSRVTAAAEAAKNNMDWKRRRREENQGQNARGETRSAVKGDEQQNFSWLKDKSRNTQSKVEKEAEEKQKDDSQKPPNNIFSFFPPFAPPTPRSMDSVSFIPPSPPLWTFGSSADADPSSSMLMLWYMCGFHTGSYMAQQVFNSKD</sequence>
<reference evidence="12 13" key="1">
    <citation type="journal article" date="2023" name="Genes (Basel)">
        <title>Chromosome-Level Genome Assembly and Circadian Gene Repertoire of the Patagonia Blennie Eleginops maclovinus-The Closest Ancestral Proxy of Antarctic Cryonotothenioids.</title>
        <authorList>
            <person name="Cheng C.C."/>
            <person name="Rivera-Colon A.G."/>
            <person name="Minhas B.F."/>
            <person name="Wilson L."/>
            <person name="Rayamajhi N."/>
            <person name="Vargas-Chacoff L."/>
            <person name="Catchen J.M."/>
        </authorList>
    </citation>
    <scope>NUCLEOTIDE SEQUENCE [LARGE SCALE GENOMIC DNA]</scope>
    <source>
        <strain evidence="12">JMC-PN-2008</strain>
    </source>
</reference>